<feature type="transmembrane region" description="Helical" evidence="6">
    <location>
        <begin position="172"/>
        <end position="191"/>
    </location>
</feature>
<dbReference type="InterPro" id="IPR002293">
    <property type="entry name" value="AA/rel_permease1"/>
</dbReference>
<organism evidence="7 8">
    <name type="scientific">Asanoa siamensis</name>
    <dbReference type="NCBI Taxonomy" id="926357"/>
    <lineage>
        <taxon>Bacteria</taxon>
        <taxon>Bacillati</taxon>
        <taxon>Actinomycetota</taxon>
        <taxon>Actinomycetes</taxon>
        <taxon>Micromonosporales</taxon>
        <taxon>Micromonosporaceae</taxon>
        <taxon>Asanoa</taxon>
    </lineage>
</organism>
<name>A0ABQ4D025_9ACTN</name>
<keyword evidence="2" id="KW-1003">Cell membrane</keyword>
<feature type="transmembrane region" description="Helical" evidence="6">
    <location>
        <begin position="64"/>
        <end position="84"/>
    </location>
</feature>
<protein>
    <submittedName>
        <fullName evidence="7">Porin</fullName>
    </submittedName>
</protein>
<feature type="transmembrane region" description="Helical" evidence="6">
    <location>
        <begin position="251"/>
        <end position="269"/>
    </location>
</feature>
<keyword evidence="4 6" id="KW-1133">Transmembrane helix</keyword>
<accession>A0ABQ4D025</accession>
<feature type="transmembrane region" description="Helical" evidence="6">
    <location>
        <begin position="440"/>
        <end position="461"/>
    </location>
</feature>
<feature type="transmembrane region" description="Helical" evidence="6">
    <location>
        <begin position="211"/>
        <end position="231"/>
    </location>
</feature>
<dbReference type="RefSeq" id="WP_203717751.1">
    <property type="nucleotide sequence ID" value="NZ_BONE01000073.1"/>
</dbReference>
<reference evidence="7 8" key="1">
    <citation type="submission" date="2021-01" db="EMBL/GenBank/DDBJ databases">
        <title>Whole genome shotgun sequence of Asanoa siamensis NBRC 107932.</title>
        <authorList>
            <person name="Komaki H."/>
            <person name="Tamura T."/>
        </authorList>
    </citation>
    <scope>NUCLEOTIDE SEQUENCE [LARGE SCALE GENOMIC DNA]</scope>
    <source>
        <strain evidence="7 8">NBRC 107932</strain>
    </source>
</reference>
<comment type="caution">
    <text evidence="7">The sequence shown here is derived from an EMBL/GenBank/DDBJ whole genome shotgun (WGS) entry which is preliminary data.</text>
</comment>
<dbReference type="PANTHER" id="PTHR42770:SF16">
    <property type="entry name" value="AMINO ACID PERMEASE"/>
    <property type="match status" value="1"/>
</dbReference>
<dbReference type="Pfam" id="PF13520">
    <property type="entry name" value="AA_permease_2"/>
    <property type="match status" value="1"/>
</dbReference>
<evidence type="ECO:0000256" key="1">
    <source>
        <dbReference type="ARBA" id="ARBA00004651"/>
    </source>
</evidence>
<comment type="subcellular location">
    <subcellularLocation>
        <location evidence="1">Cell membrane</location>
        <topology evidence="1">Multi-pass membrane protein</topology>
    </subcellularLocation>
</comment>
<proteinExistence type="predicted"/>
<dbReference type="Gene3D" id="1.20.1740.10">
    <property type="entry name" value="Amino acid/polyamine transporter I"/>
    <property type="match status" value="1"/>
</dbReference>
<evidence type="ECO:0000256" key="5">
    <source>
        <dbReference type="ARBA" id="ARBA00023136"/>
    </source>
</evidence>
<feature type="transmembrane region" description="Helical" evidence="6">
    <location>
        <begin position="37"/>
        <end position="58"/>
    </location>
</feature>
<dbReference type="PANTHER" id="PTHR42770">
    <property type="entry name" value="AMINO ACID TRANSPORTER-RELATED"/>
    <property type="match status" value="1"/>
</dbReference>
<evidence type="ECO:0000256" key="3">
    <source>
        <dbReference type="ARBA" id="ARBA00022692"/>
    </source>
</evidence>
<evidence type="ECO:0000256" key="4">
    <source>
        <dbReference type="ARBA" id="ARBA00022989"/>
    </source>
</evidence>
<dbReference type="EMBL" id="BONE01000073">
    <property type="protein sequence ID" value="GIF76887.1"/>
    <property type="molecule type" value="Genomic_DNA"/>
</dbReference>
<keyword evidence="3 6" id="KW-0812">Transmembrane</keyword>
<feature type="transmembrane region" description="Helical" evidence="6">
    <location>
        <begin position="387"/>
        <end position="409"/>
    </location>
</feature>
<dbReference type="PIRSF" id="PIRSF006060">
    <property type="entry name" value="AA_transporter"/>
    <property type="match status" value="1"/>
</dbReference>
<feature type="transmembrane region" description="Helical" evidence="6">
    <location>
        <begin position="104"/>
        <end position="131"/>
    </location>
</feature>
<evidence type="ECO:0000256" key="6">
    <source>
        <dbReference type="SAM" id="Phobius"/>
    </source>
</evidence>
<evidence type="ECO:0000313" key="8">
    <source>
        <dbReference type="Proteomes" id="UP000604117"/>
    </source>
</evidence>
<feature type="transmembrane region" description="Helical" evidence="6">
    <location>
        <begin position="416"/>
        <end position="434"/>
    </location>
</feature>
<keyword evidence="5 6" id="KW-0472">Membrane</keyword>
<feature type="transmembrane region" description="Helical" evidence="6">
    <location>
        <begin position="312"/>
        <end position="332"/>
    </location>
</feature>
<gene>
    <name evidence="7" type="ORF">Asi02nite_64050</name>
</gene>
<evidence type="ECO:0000313" key="7">
    <source>
        <dbReference type="EMBL" id="GIF76887.1"/>
    </source>
</evidence>
<dbReference type="InterPro" id="IPR050367">
    <property type="entry name" value="APC_superfamily"/>
</dbReference>
<dbReference type="Proteomes" id="UP000604117">
    <property type="component" value="Unassembled WGS sequence"/>
</dbReference>
<feature type="transmembrane region" description="Helical" evidence="6">
    <location>
        <begin position="137"/>
        <end position="160"/>
    </location>
</feature>
<evidence type="ECO:0000256" key="2">
    <source>
        <dbReference type="ARBA" id="ARBA00022475"/>
    </source>
</evidence>
<sequence>MASPQAGVSPQPAEGPASLENFGYRQELRRELRFVDMLAYGLVFMVPIAPFAIFGSVFQASGGMVALTYLVALVAMLFTANSYAQMVRAFPMAGSVYNYASRGIAPPVGFVAGWAILLDYILVPSLLYVVAAFSMNAIVTAIPTWLWLIAFVAVNTVVNYLGIKITAKVTRWFLIAELAVLALVVVVFLIALGQGKGNGLSAGTALFNGDLFGWSLIFAAVGVAMLSFLGFDGISMLAEENREEASKIGRAMAGALIVAGVLFVLQTWLGSMLVPNPDGLLQGGAVVGDEFAQAAESASGHWMYVLTSLATALAWGIANAMVAQGATSRLLFAMARDRQLPAFLARVSPRHAVPTNAVFLVAGLSLVLGLTLWFTREADAIADLGRLVNFGALVAFIVLHLTVFWWYVVRNGSRDWFRHAILPAVGLAMLIYVVVNQKIFAQLIGGIWVLIGIVIVAVLVATKRTPVLAGMSEETTVDPDDNVAPAPRDPAL</sequence>
<feature type="transmembrane region" description="Helical" evidence="6">
    <location>
        <begin position="353"/>
        <end position="375"/>
    </location>
</feature>
<keyword evidence="8" id="KW-1185">Reference proteome</keyword>